<dbReference type="SUPFAM" id="SSF110857">
    <property type="entry name" value="Gamma-glutamyl cyclotransferase-like"/>
    <property type="match status" value="1"/>
</dbReference>
<feature type="compositionally biased region" description="Gly residues" evidence="4">
    <location>
        <begin position="109"/>
        <end position="123"/>
    </location>
</feature>
<organism evidence="6 7">
    <name type="scientific">Lentithecium fluviatile CBS 122367</name>
    <dbReference type="NCBI Taxonomy" id="1168545"/>
    <lineage>
        <taxon>Eukaryota</taxon>
        <taxon>Fungi</taxon>
        <taxon>Dikarya</taxon>
        <taxon>Ascomycota</taxon>
        <taxon>Pezizomycotina</taxon>
        <taxon>Dothideomycetes</taxon>
        <taxon>Pleosporomycetidae</taxon>
        <taxon>Pleosporales</taxon>
        <taxon>Massarineae</taxon>
        <taxon>Lentitheciaceae</taxon>
        <taxon>Lentithecium</taxon>
    </lineage>
</organism>
<protein>
    <recommendedName>
        <fullName evidence="3">Putative gamma-glutamylcyclotransferase</fullName>
    </recommendedName>
</protein>
<dbReference type="CDD" id="cd06661">
    <property type="entry name" value="GGCT_like"/>
    <property type="match status" value="1"/>
</dbReference>
<gene>
    <name evidence="6" type="ORF">K458DRAFT_399867</name>
</gene>
<dbReference type="PANTHER" id="PTHR31544:SF2">
    <property type="entry name" value="AIG2-LIKE PROTEIN D"/>
    <property type="match status" value="1"/>
</dbReference>
<feature type="compositionally biased region" description="Basic and acidic residues" evidence="4">
    <location>
        <begin position="207"/>
        <end position="224"/>
    </location>
</feature>
<dbReference type="InterPro" id="IPR036568">
    <property type="entry name" value="GGCT-like_sf"/>
</dbReference>
<feature type="region of interest" description="Disordered" evidence="4">
    <location>
        <begin position="194"/>
        <end position="224"/>
    </location>
</feature>
<evidence type="ECO:0000256" key="2">
    <source>
        <dbReference type="ARBA" id="ARBA00022679"/>
    </source>
</evidence>
<dbReference type="PANTHER" id="PTHR31544">
    <property type="entry name" value="AIG2-LIKE PROTEIN D"/>
    <property type="match status" value="1"/>
</dbReference>
<dbReference type="Pfam" id="PF06094">
    <property type="entry name" value="GGACT"/>
    <property type="match status" value="1"/>
</dbReference>
<dbReference type="GO" id="GO:0016740">
    <property type="term" value="F:transferase activity"/>
    <property type="evidence" value="ECO:0007669"/>
    <property type="project" value="UniProtKB-KW"/>
</dbReference>
<keyword evidence="7" id="KW-1185">Reference proteome</keyword>
<dbReference type="Proteomes" id="UP000799291">
    <property type="component" value="Unassembled WGS sequence"/>
</dbReference>
<dbReference type="OrthoDB" id="1044435at2759"/>
<evidence type="ECO:0000313" key="7">
    <source>
        <dbReference type="Proteomes" id="UP000799291"/>
    </source>
</evidence>
<accession>A0A6G1JFK6</accession>
<feature type="domain" description="Gamma-glutamylcyclotransferase AIG2-like" evidence="5">
    <location>
        <begin position="7"/>
        <end position="110"/>
    </location>
</feature>
<evidence type="ECO:0000256" key="1">
    <source>
        <dbReference type="ARBA" id="ARBA00008861"/>
    </source>
</evidence>
<evidence type="ECO:0000256" key="4">
    <source>
        <dbReference type="SAM" id="MobiDB-lite"/>
    </source>
</evidence>
<sequence length="224" mass="24403">MSHHTAFFYGTLMAPPVLHRVIWGQPEPPTPAHASLLKIRPAILHAHQRHKVRHADYPAVLPSSSFDASVRGTLVQGLTDGDIWRLDIFEGSEYARRKVSVRVLDGDGEPAGRGKVQGEGGMGDVSLPPSANVEGEEVEAETYIWIAGAKRLEKKEWDFAEFVRDKMGAWVGREAAETDEGFQDVDDAVAALKDPTGGRGANGRITRKLEKGGEAEKEALESAI</sequence>
<dbReference type="Gene3D" id="3.10.490.10">
    <property type="entry name" value="Gamma-glutamyl cyclotransferase-like"/>
    <property type="match status" value="1"/>
</dbReference>
<proteinExistence type="inferred from homology"/>
<evidence type="ECO:0000313" key="6">
    <source>
        <dbReference type="EMBL" id="KAF2689021.1"/>
    </source>
</evidence>
<dbReference type="InterPro" id="IPR013024">
    <property type="entry name" value="GGCT-like"/>
</dbReference>
<evidence type="ECO:0000256" key="3">
    <source>
        <dbReference type="ARBA" id="ARBA00030602"/>
    </source>
</evidence>
<dbReference type="EMBL" id="MU005572">
    <property type="protein sequence ID" value="KAF2689021.1"/>
    <property type="molecule type" value="Genomic_DNA"/>
</dbReference>
<name>A0A6G1JFK6_9PLEO</name>
<dbReference type="InterPro" id="IPR045038">
    <property type="entry name" value="AIG2-like"/>
</dbReference>
<evidence type="ECO:0000259" key="5">
    <source>
        <dbReference type="Pfam" id="PF06094"/>
    </source>
</evidence>
<comment type="similarity">
    <text evidence="1">Belongs to the gamma-glutamylcyclotransferase family.</text>
</comment>
<keyword evidence="2" id="KW-0808">Transferase</keyword>
<reference evidence="6" key="1">
    <citation type="journal article" date="2020" name="Stud. Mycol.">
        <title>101 Dothideomycetes genomes: a test case for predicting lifestyles and emergence of pathogens.</title>
        <authorList>
            <person name="Haridas S."/>
            <person name="Albert R."/>
            <person name="Binder M."/>
            <person name="Bloem J."/>
            <person name="Labutti K."/>
            <person name="Salamov A."/>
            <person name="Andreopoulos B."/>
            <person name="Baker S."/>
            <person name="Barry K."/>
            <person name="Bills G."/>
            <person name="Bluhm B."/>
            <person name="Cannon C."/>
            <person name="Castanera R."/>
            <person name="Culley D."/>
            <person name="Daum C."/>
            <person name="Ezra D."/>
            <person name="Gonzalez J."/>
            <person name="Henrissat B."/>
            <person name="Kuo A."/>
            <person name="Liang C."/>
            <person name="Lipzen A."/>
            <person name="Lutzoni F."/>
            <person name="Magnuson J."/>
            <person name="Mondo S."/>
            <person name="Nolan M."/>
            <person name="Ohm R."/>
            <person name="Pangilinan J."/>
            <person name="Park H.-J."/>
            <person name="Ramirez L."/>
            <person name="Alfaro M."/>
            <person name="Sun H."/>
            <person name="Tritt A."/>
            <person name="Yoshinaga Y."/>
            <person name="Zwiers L.-H."/>
            <person name="Turgeon B."/>
            <person name="Goodwin S."/>
            <person name="Spatafora J."/>
            <person name="Crous P."/>
            <person name="Grigoriev I."/>
        </authorList>
    </citation>
    <scope>NUCLEOTIDE SEQUENCE</scope>
    <source>
        <strain evidence="6">CBS 122367</strain>
    </source>
</reference>
<dbReference type="AlphaFoldDB" id="A0A6G1JFK6"/>
<dbReference type="InterPro" id="IPR009288">
    <property type="entry name" value="AIG2-like_dom"/>
</dbReference>
<feature type="region of interest" description="Disordered" evidence="4">
    <location>
        <begin position="109"/>
        <end position="133"/>
    </location>
</feature>